<protein>
    <recommendedName>
        <fullName evidence="3">Transcription initiation factor TFIID subunit 8</fullName>
    </recommendedName>
</protein>
<dbReference type="GO" id="GO:0006367">
    <property type="term" value="P:transcription initiation at RNA polymerase II promoter"/>
    <property type="evidence" value="ECO:0007669"/>
    <property type="project" value="TreeGrafter"/>
</dbReference>
<keyword evidence="5" id="KW-0804">Transcription</keyword>
<organism evidence="8 9">
    <name type="scientific">Drosophila lebanonensis</name>
    <name type="common">Fruit fly</name>
    <name type="synonym">Scaptodrosophila lebanonensis</name>
    <dbReference type="NCBI Taxonomy" id="7225"/>
    <lineage>
        <taxon>Eukaryota</taxon>
        <taxon>Metazoa</taxon>
        <taxon>Ecdysozoa</taxon>
        <taxon>Arthropoda</taxon>
        <taxon>Hexapoda</taxon>
        <taxon>Insecta</taxon>
        <taxon>Pterygota</taxon>
        <taxon>Neoptera</taxon>
        <taxon>Endopterygota</taxon>
        <taxon>Diptera</taxon>
        <taxon>Brachycera</taxon>
        <taxon>Muscomorpha</taxon>
        <taxon>Ephydroidea</taxon>
        <taxon>Drosophilidae</taxon>
        <taxon>Scaptodrosophila</taxon>
    </lineage>
</organism>
<evidence type="ECO:0000256" key="3">
    <source>
        <dbReference type="ARBA" id="ARBA00017307"/>
    </source>
</evidence>
<dbReference type="Pfam" id="PF10406">
    <property type="entry name" value="TAF8_C"/>
    <property type="match status" value="1"/>
</dbReference>
<sequence length="267" mass="31248">MLKERDCIEENKMVRYTLLDSLRNKIITIAQITSSNAIHANRCVPSYFDLERTFKHMRIDAKDLEPIRYGKEPEISQIEVQETQMREEDFFKESPVMLGSRLERDSNTDIHIPEHIPPFPSEHTYKETTVVKQIHRDFVSVRERHSTNQEYINNALNSFYLRTQPTTSLYPKKQHDMRHLLVAAQPPKKPAFLDALRPCSQLFEMDIYESEGQTQASLLSPFSNIPIRNSVTVNTPFPEPDVLPCKRKATKRKMQDNLEELDWSMPD</sequence>
<evidence type="ECO:0000256" key="1">
    <source>
        <dbReference type="ARBA" id="ARBA00004123"/>
    </source>
</evidence>
<dbReference type="OrthoDB" id="2193813at2759"/>
<dbReference type="Proteomes" id="UP000504634">
    <property type="component" value="Unplaced"/>
</dbReference>
<evidence type="ECO:0000256" key="6">
    <source>
        <dbReference type="ARBA" id="ARBA00023242"/>
    </source>
</evidence>
<evidence type="ECO:0000256" key="5">
    <source>
        <dbReference type="ARBA" id="ARBA00023163"/>
    </source>
</evidence>
<dbReference type="AlphaFoldDB" id="A0A6J2TA96"/>
<name>A0A6J2TA96_DROLE</name>
<evidence type="ECO:0000256" key="4">
    <source>
        <dbReference type="ARBA" id="ARBA00023015"/>
    </source>
</evidence>
<evidence type="ECO:0000256" key="2">
    <source>
        <dbReference type="ARBA" id="ARBA00008767"/>
    </source>
</evidence>
<evidence type="ECO:0000313" key="9">
    <source>
        <dbReference type="RefSeq" id="XP_030372954.1"/>
    </source>
</evidence>
<comment type="subcellular location">
    <subcellularLocation>
        <location evidence="1">Nucleus</location>
    </subcellularLocation>
</comment>
<dbReference type="PANTHER" id="PTHR46469">
    <property type="entry name" value="TRANSCRIPTION INITIATION FACTOR TFIID SUBUNIT 8"/>
    <property type="match status" value="1"/>
</dbReference>
<proteinExistence type="inferred from homology"/>
<evidence type="ECO:0000259" key="7">
    <source>
        <dbReference type="Pfam" id="PF10406"/>
    </source>
</evidence>
<dbReference type="CDD" id="cd08049">
    <property type="entry name" value="TAF8"/>
    <property type="match status" value="1"/>
</dbReference>
<dbReference type="GO" id="GO:0005669">
    <property type="term" value="C:transcription factor TFIID complex"/>
    <property type="evidence" value="ECO:0007669"/>
    <property type="project" value="InterPro"/>
</dbReference>
<comment type="similarity">
    <text evidence="2">Belongs to the TAF8 family.</text>
</comment>
<dbReference type="RefSeq" id="XP_030372954.1">
    <property type="nucleotide sequence ID" value="XM_030517094.1"/>
</dbReference>
<gene>
    <name evidence="9" type="primary">LOC115622954</name>
</gene>
<reference evidence="9" key="1">
    <citation type="submission" date="2025-08" db="UniProtKB">
        <authorList>
            <consortium name="RefSeq"/>
        </authorList>
    </citation>
    <scope>IDENTIFICATION</scope>
    <source>
        <strain evidence="9">11010-0011.00</strain>
        <tissue evidence="9">Whole body</tissue>
    </source>
</reference>
<dbReference type="InterPro" id="IPR037818">
    <property type="entry name" value="TAF8"/>
</dbReference>
<dbReference type="InterPro" id="IPR019473">
    <property type="entry name" value="TFIID_su8_C"/>
</dbReference>
<evidence type="ECO:0000313" key="8">
    <source>
        <dbReference type="Proteomes" id="UP000504634"/>
    </source>
</evidence>
<dbReference type="GeneID" id="115622954"/>
<keyword evidence="6" id="KW-0539">Nucleus</keyword>
<accession>A0A6J2TA96</accession>
<keyword evidence="4" id="KW-0805">Transcription regulation</keyword>
<keyword evidence="8" id="KW-1185">Reference proteome</keyword>
<dbReference type="PANTHER" id="PTHR46469:SF1">
    <property type="entry name" value="TRANSCRIPTION INITIATION FACTOR TFIID SUBUNIT 8"/>
    <property type="match status" value="1"/>
</dbReference>
<feature type="domain" description="Transcription factor TFIID subunit 8 C-terminal" evidence="7">
    <location>
        <begin position="111"/>
        <end position="159"/>
    </location>
</feature>